<proteinExistence type="predicted"/>
<evidence type="ECO:0000313" key="3">
    <source>
        <dbReference type="Proteomes" id="UP001378592"/>
    </source>
</evidence>
<organism evidence="2 3">
    <name type="scientific">Gryllus longicercus</name>
    <dbReference type="NCBI Taxonomy" id="2509291"/>
    <lineage>
        <taxon>Eukaryota</taxon>
        <taxon>Metazoa</taxon>
        <taxon>Ecdysozoa</taxon>
        <taxon>Arthropoda</taxon>
        <taxon>Hexapoda</taxon>
        <taxon>Insecta</taxon>
        <taxon>Pterygota</taxon>
        <taxon>Neoptera</taxon>
        <taxon>Polyneoptera</taxon>
        <taxon>Orthoptera</taxon>
        <taxon>Ensifera</taxon>
        <taxon>Gryllidea</taxon>
        <taxon>Grylloidea</taxon>
        <taxon>Gryllidae</taxon>
        <taxon>Gryllinae</taxon>
        <taxon>Gryllus</taxon>
    </lineage>
</organism>
<feature type="compositionally biased region" description="Acidic residues" evidence="1">
    <location>
        <begin position="76"/>
        <end position="97"/>
    </location>
</feature>
<evidence type="ECO:0000256" key="1">
    <source>
        <dbReference type="SAM" id="MobiDB-lite"/>
    </source>
</evidence>
<dbReference type="Proteomes" id="UP001378592">
    <property type="component" value="Unassembled WGS sequence"/>
</dbReference>
<name>A0AAN9ZGB2_9ORTH</name>
<protein>
    <submittedName>
        <fullName evidence="2">Uncharacterized protein</fullName>
    </submittedName>
</protein>
<evidence type="ECO:0000313" key="2">
    <source>
        <dbReference type="EMBL" id="KAK7874126.1"/>
    </source>
</evidence>
<sequence length="97" mass="11238">MDGMDAIRQHQQIPAPLPINHLSREELDMLLLRQRHQAYAGIVRSGTEDEDPATPHRRREAASFSSMDTEINLFEESMEEEEEEEEEEDDEECLLGI</sequence>
<gene>
    <name evidence="2" type="ORF">R5R35_004669</name>
</gene>
<feature type="region of interest" description="Disordered" evidence="1">
    <location>
        <begin position="43"/>
        <end position="97"/>
    </location>
</feature>
<dbReference type="AlphaFoldDB" id="A0AAN9ZGB2"/>
<accession>A0AAN9ZGB2</accession>
<keyword evidence="3" id="KW-1185">Reference proteome</keyword>
<comment type="caution">
    <text evidence="2">The sequence shown here is derived from an EMBL/GenBank/DDBJ whole genome shotgun (WGS) entry which is preliminary data.</text>
</comment>
<reference evidence="2 3" key="1">
    <citation type="submission" date="2024-03" db="EMBL/GenBank/DDBJ databases">
        <title>The genome assembly and annotation of the cricket Gryllus longicercus Weissman &amp; Gray.</title>
        <authorList>
            <person name="Szrajer S."/>
            <person name="Gray D."/>
            <person name="Ylla G."/>
        </authorList>
    </citation>
    <scope>NUCLEOTIDE SEQUENCE [LARGE SCALE GENOMIC DNA]</scope>
    <source>
        <strain evidence="2">DAG 2021-001</strain>
        <tissue evidence="2">Whole body minus gut</tissue>
    </source>
</reference>
<dbReference type="EMBL" id="JAZDUA010000005">
    <property type="protein sequence ID" value="KAK7874126.1"/>
    <property type="molecule type" value="Genomic_DNA"/>
</dbReference>